<reference evidence="2" key="1">
    <citation type="submission" date="2022-11" db="UniProtKB">
        <authorList>
            <consortium name="WormBaseParasite"/>
        </authorList>
    </citation>
    <scope>IDENTIFICATION</scope>
</reference>
<evidence type="ECO:0000313" key="1">
    <source>
        <dbReference type="Proteomes" id="UP000887574"/>
    </source>
</evidence>
<sequence length="170" mass="19583">MTDDPCVPRKIIEGSRFEREPVQRAVDLIRSETALLSDAVLKCSEIVYPNDTLERDTYRHDGQIFIDQIMDSLDTFVPNMLSLNARGNDSLIYQLAMVEPFYTPSDWFSWLMDTVKSLTAYSTWNKNLQIINETVTKLYNVNSLNTLVSAIRDATSFDFSHYFSSSFLVR</sequence>
<organism evidence="1 2">
    <name type="scientific">Ditylenchus dipsaci</name>
    <dbReference type="NCBI Taxonomy" id="166011"/>
    <lineage>
        <taxon>Eukaryota</taxon>
        <taxon>Metazoa</taxon>
        <taxon>Ecdysozoa</taxon>
        <taxon>Nematoda</taxon>
        <taxon>Chromadorea</taxon>
        <taxon>Rhabditida</taxon>
        <taxon>Tylenchina</taxon>
        <taxon>Tylenchomorpha</taxon>
        <taxon>Sphaerularioidea</taxon>
        <taxon>Anguinidae</taxon>
        <taxon>Anguininae</taxon>
        <taxon>Ditylenchus</taxon>
    </lineage>
</organism>
<evidence type="ECO:0000313" key="2">
    <source>
        <dbReference type="WBParaSite" id="jg367"/>
    </source>
</evidence>
<accession>A0A915EA33</accession>
<name>A0A915EA33_9BILA</name>
<dbReference type="WBParaSite" id="jg367">
    <property type="protein sequence ID" value="jg367"/>
    <property type="gene ID" value="jg367"/>
</dbReference>
<keyword evidence="1" id="KW-1185">Reference proteome</keyword>
<dbReference type="Proteomes" id="UP000887574">
    <property type="component" value="Unplaced"/>
</dbReference>
<protein>
    <submittedName>
        <fullName evidence="2">Uncharacterized protein</fullName>
    </submittedName>
</protein>
<proteinExistence type="predicted"/>
<dbReference type="AlphaFoldDB" id="A0A915EA33"/>